<organism evidence="2 3">
    <name type="scientific">Gloeobacter violaceus (strain ATCC 29082 / PCC 7421)</name>
    <dbReference type="NCBI Taxonomy" id="251221"/>
    <lineage>
        <taxon>Bacteria</taxon>
        <taxon>Bacillati</taxon>
        <taxon>Cyanobacteriota</taxon>
        <taxon>Cyanophyceae</taxon>
        <taxon>Gloeobacterales</taxon>
        <taxon>Gloeobacteraceae</taxon>
        <taxon>Gloeobacter</taxon>
    </lineage>
</organism>
<dbReference type="eggNOG" id="COG3039">
    <property type="taxonomic scope" value="Bacteria"/>
</dbReference>
<reference evidence="2 3" key="1">
    <citation type="journal article" date="2003" name="DNA Res.">
        <title>Complete genome structure of Gloeobacter violaceus PCC 7421, a cyanobacterium that lacks thylakoids.</title>
        <authorList>
            <person name="Nakamura Y."/>
            <person name="Kaneko T."/>
            <person name="Sato S."/>
            <person name="Mimuro M."/>
            <person name="Miyashita H."/>
            <person name="Tsuchiya T."/>
            <person name="Sasamoto S."/>
            <person name="Watanabe A."/>
            <person name="Kawashima K."/>
            <person name="Kishida Y."/>
            <person name="Kiyokawa C."/>
            <person name="Kohara M."/>
            <person name="Matsumoto M."/>
            <person name="Matsuno A."/>
            <person name="Nakazaki N."/>
            <person name="Shimpo S."/>
            <person name="Takeuchi C."/>
            <person name="Yamada M."/>
            <person name="Tabata S."/>
        </authorList>
    </citation>
    <scope>NUCLEOTIDE SEQUENCE [LARGE SCALE GENOMIC DNA]</scope>
    <source>
        <strain evidence="3">ATCC 29082 / PCC 7421</strain>
    </source>
</reference>
<gene>
    <name evidence="2" type="ordered locus">gsl2128</name>
</gene>
<evidence type="ECO:0000313" key="3">
    <source>
        <dbReference type="Proteomes" id="UP000000557"/>
    </source>
</evidence>
<dbReference type="InterPro" id="IPR025668">
    <property type="entry name" value="Tnp_DDE_dom"/>
</dbReference>
<dbReference type="EMBL" id="BA000045">
    <property type="protein sequence ID" value="BAC90069.1"/>
    <property type="molecule type" value="Genomic_DNA"/>
</dbReference>
<dbReference type="OrthoDB" id="419419at2"/>
<dbReference type="KEGG" id="gvi:gsl2128"/>
<proteinExistence type="predicted"/>
<accession>Q7NIQ5</accession>
<evidence type="ECO:0000259" key="1">
    <source>
        <dbReference type="Pfam" id="PF13612"/>
    </source>
</evidence>
<dbReference type="EnsemblBacteria" id="BAC90069">
    <property type="protein sequence ID" value="BAC90069"/>
    <property type="gene ID" value="BAC90069"/>
</dbReference>
<evidence type="ECO:0000313" key="2">
    <source>
        <dbReference type="EMBL" id="BAC90069.1"/>
    </source>
</evidence>
<dbReference type="Proteomes" id="UP000000557">
    <property type="component" value="Chromosome"/>
</dbReference>
<dbReference type="InParanoid" id="Q7NIQ5"/>
<protein>
    <submittedName>
        <fullName evidence="2">Gsl2128 protein</fullName>
    </submittedName>
</protein>
<dbReference type="AlphaFoldDB" id="Q7NIQ5"/>
<name>Q7NIQ5_GLOVI</name>
<reference evidence="2 3" key="2">
    <citation type="journal article" date="2003" name="DNA Res.">
        <title>Complete genome structure of Gloeobacter violaceus PCC 7421, a cyanobacterium that lacks thylakoids (supplement).</title>
        <authorList>
            <person name="Nakamura Y."/>
            <person name="Kaneko T."/>
            <person name="Sato S."/>
            <person name="Mimuro M."/>
            <person name="Miyashita H."/>
            <person name="Tsuchiya T."/>
            <person name="Sasamoto S."/>
            <person name="Watanabe A."/>
            <person name="Kawashima K."/>
            <person name="Kishida Y."/>
            <person name="Kiyokawa C."/>
            <person name="Kohara M."/>
            <person name="Matsumoto M."/>
            <person name="Matsuno A."/>
            <person name="Nakazaki N."/>
            <person name="Shimpo S."/>
            <person name="Takeuchi C."/>
            <person name="Yamada M."/>
            <person name="Tabata S."/>
        </authorList>
    </citation>
    <scope>NUCLEOTIDE SEQUENCE [LARGE SCALE GENOMIC DNA]</scope>
    <source>
        <strain evidence="3">ATCC 29082 / PCC 7421</strain>
    </source>
</reference>
<keyword evidence="3" id="KW-1185">Reference proteome</keyword>
<dbReference type="PATRIC" id="fig|251221.4.peg.2164"/>
<sequence>MRQVKQAIPLKQVRKLSQTWGALHIEAINDQLKNISQIEHTRHRSEVNFLVNLVCGLIAYCHKPKKPSVASDADQLNA</sequence>
<dbReference type="STRING" id="251221.gene:10759623"/>
<dbReference type="Pfam" id="PF13612">
    <property type="entry name" value="DDE_Tnp_1_3"/>
    <property type="match status" value="1"/>
</dbReference>
<dbReference type="HOGENOM" id="CLU_2617011_0_0_3"/>
<feature type="domain" description="Transposase DDE" evidence="1">
    <location>
        <begin position="25"/>
        <end position="45"/>
    </location>
</feature>